<evidence type="ECO:0000313" key="3">
    <source>
        <dbReference type="Proteomes" id="UP000187209"/>
    </source>
</evidence>
<dbReference type="AlphaFoldDB" id="A0A1R2C7I1"/>
<dbReference type="EMBL" id="MPUH01000252">
    <property type="protein sequence ID" value="OMJ84966.1"/>
    <property type="molecule type" value="Genomic_DNA"/>
</dbReference>
<comment type="caution">
    <text evidence="2">The sequence shown here is derived from an EMBL/GenBank/DDBJ whole genome shotgun (WGS) entry which is preliminary data.</text>
</comment>
<feature type="compositionally biased region" description="Low complexity" evidence="1">
    <location>
        <begin position="36"/>
        <end position="45"/>
    </location>
</feature>
<feature type="region of interest" description="Disordered" evidence="1">
    <location>
        <begin position="1"/>
        <end position="58"/>
    </location>
</feature>
<evidence type="ECO:0000256" key="1">
    <source>
        <dbReference type="SAM" id="MobiDB-lite"/>
    </source>
</evidence>
<proteinExistence type="predicted"/>
<reference evidence="2 3" key="1">
    <citation type="submission" date="2016-11" db="EMBL/GenBank/DDBJ databases">
        <title>The macronuclear genome of Stentor coeruleus: a giant cell with tiny introns.</title>
        <authorList>
            <person name="Slabodnick M."/>
            <person name="Ruby J.G."/>
            <person name="Reiff S.B."/>
            <person name="Swart E.C."/>
            <person name="Gosai S."/>
            <person name="Prabakaran S."/>
            <person name="Witkowska E."/>
            <person name="Larue G.E."/>
            <person name="Fisher S."/>
            <person name="Freeman R.M."/>
            <person name="Gunawardena J."/>
            <person name="Chu W."/>
            <person name="Stover N.A."/>
            <person name="Gregory B.D."/>
            <person name="Nowacki M."/>
            <person name="Derisi J."/>
            <person name="Roy S.W."/>
            <person name="Marshall W.F."/>
            <person name="Sood P."/>
        </authorList>
    </citation>
    <scope>NUCLEOTIDE SEQUENCE [LARGE SCALE GENOMIC DNA]</scope>
    <source>
        <strain evidence="2">WM001</strain>
    </source>
</reference>
<protein>
    <submittedName>
        <fullName evidence="2">Uncharacterized protein</fullName>
    </submittedName>
</protein>
<dbReference type="Proteomes" id="UP000187209">
    <property type="component" value="Unassembled WGS sequence"/>
</dbReference>
<gene>
    <name evidence="2" type="ORF">SteCoe_13797</name>
</gene>
<name>A0A1R2C7I1_9CILI</name>
<dbReference type="OrthoDB" id="325500at2759"/>
<evidence type="ECO:0000313" key="2">
    <source>
        <dbReference type="EMBL" id="OMJ84966.1"/>
    </source>
</evidence>
<organism evidence="2 3">
    <name type="scientific">Stentor coeruleus</name>
    <dbReference type="NCBI Taxonomy" id="5963"/>
    <lineage>
        <taxon>Eukaryota</taxon>
        <taxon>Sar</taxon>
        <taxon>Alveolata</taxon>
        <taxon>Ciliophora</taxon>
        <taxon>Postciliodesmatophora</taxon>
        <taxon>Heterotrichea</taxon>
        <taxon>Heterotrichida</taxon>
        <taxon>Stentoridae</taxon>
        <taxon>Stentor</taxon>
    </lineage>
</organism>
<sequence>MNFSVRHPQLEYSPGQYPEGLRRFNFNKNQNSFDYPSKSPMPDKSSPQDESKYQSQNSELHKLKVQLQARQQELNRLKGLAEGGNKSFSPSPLELKYPNLEHSRSLAKPMRSSYDYNIFDIAKHPAFQQPKYTKHNPKVVPTNIINGYSNFESSLGHYGNMVLGSSRNLSNN</sequence>
<accession>A0A1R2C7I1</accession>
<keyword evidence="3" id="KW-1185">Reference proteome</keyword>